<dbReference type="InterPro" id="IPR046342">
    <property type="entry name" value="CBS_dom_sf"/>
</dbReference>
<dbReference type="GO" id="GO:0046872">
    <property type="term" value="F:metal ion binding"/>
    <property type="evidence" value="ECO:0007669"/>
    <property type="project" value="UniProtKB-KW"/>
</dbReference>
<dbReference type="Gene3D" id="3.90.1640.10">
    <property type="entry name" value="inorganic pyrophosphatase (n-terminal core)"/>
    <property type="match status" value="2"/>
</dbReference>
<evidence type="ECO:0000256" key="3">
    <source>
        <dbReference type="ARBA" id="ARBA00022723"/>
    </source>
</evidence>
<evidence type="ECO:0000313" key="11">
    <source>
        <dbReference type="EMBL" id="MDV0443545.1"/>
    </source>
</evidence>
<evidence type="ECO:0000256" key="1">
    <source>
        <dbReference type="ARBA" id="ARBA00001936"/>
    </source>
</evidence>
<dbReference type="Pfam" id="PF02833">
    <property type="entry name" value="DHHA2"/>
    <property type="match status" value="1"/>
</dbReference>
<protein>
    <recommendedName>
        <fullName evidence="2">inorganic diphosphatase</fullName>
        <ecNumber evidence="2">3.6.1.1</ecNumber>
    </recommendedName>
    <alternativeName>
        <fullName evidence="7">Pyrophosphate phospho-hydrolase</fullName>
    </alternativeName>
</protein>
<dbReference type="SUPFAM" id="SSF64182">
    <property type="entry name" value="DHH phosphoesterases"/>
    <property type="match status" value="1"/>
</dbReference>
<keyword evidence="12" id="KW-1185">Reference proteome</keyword>
<organism evidence="11 12">
    <name type="scientific">Methanorbis rubei</name>
    <dbReference type="NCBI Taxonomy" id="3028300"/>
    <lineage>
        <taxon>Archaea</taxon>
        <taxon>Methanobacteriati</taxon>
        <taxon>Methanobacteriota</taxon>
        <taxon>Stenosarchaea group</taxon>
        <taxon>Methanomicrobia</taxon>
        <taxon>Methanomicrobiales</taxon>
        <taxon>Methanocorpusculaceae</taxon>
        <taxon>Methanorbis</taxon>
    </lineage>
</organism>
<feature type="domain" description="CBS" evidence="10">
    <location>
        <begin position="252"/>
        <end position="309"/>
    </location>
</feature>
<keyword evidence="4 11" id="KW-0378">Hydrolase</keyword>
<dbReference type="NCBIfam" id="NF011442">
    <property type="entry name" value="PRK14869.1-4"/>
    <property type="match status" value="1"/>
</dbReference>
<dbReference type="AlphaFoldDB" id="A0AAE4MEN0"/>
<reference evidence="11 12" key="1">
    <citation type="submission" date="2023-06" db="EMBL/GenBank/DDBJ databases">
        <title>Genome sequence of Methancorpusculaceae sp. Cs1.</title>
        <authorList>
            <person name="Protasov E."/>
            <person name="Platt K."/>
            <person name="Poehlein A."/>
            <person name="Daniel R."/>
            <person name="Brune A."/>
        </authorList>
    </citation>
    <scope>NUCLEOTIDE SEQUENCE [LARGE SCALE GENOMIC DNA]</scope>
    <source>
        <strain evidence="11 12">Cs1</strain>
    </source>
</reference>
<comment type="cofactor">
    <cofactor evidence="1">
        <name>Mn(2+)</name>
        <dbReference type="ChEBI" id="CHEBI:29035"/>
    </cofactor>
</comment>
<dbReference type="InterPro" id="IPR038763">
    <property type="entry name" value="DHH_sf"/>
</dbReference>
<dbReference type="GO" id="GO:0004427">
    <property type="term" value="F:inorganic diphosphate phosphatase activity"/>
    <property type="evidence" value="ECO:0007669"/>
    <property type="project" value="UniProtKB-EC"/>
</dbReference>
<evidence type="ECO:0000256" key="2">
    <source>
        <dbReference type="ARBA" id="ARBA00012146"/>
    </source>
</evidence>
<keyword evidence="5" id="KW-0486">Methionine biosynthesis</keyword>
<evidence type="ECO:0000256" key="7">
    <source>
        <dbReference type="ARBA" id="ARBA00032535"/>
    </source>
</evidence>
<dbReference type="EC" id="3.6.1.1" evidence="2"/>
<dbReference type="PANTHER" id="PTHR12112:SF22">
    <property type="entry name" value="MANGANESE-DEPENDENT INORGANIC PYROPHOSPHATASE-RELATED"/>
    <property type="match status" value="1"/>
</dbReference>
<feature type="domain" description="CBS" evidence="10">
    <location>
        <begin position="76"/>
        <end position="132"/>
    </location>
</feature>
<evidence type="ECO:0000256" key="9">
    <source>
        <dbReference type="PROSITE-ProRule" id="PRU00703"/>
    </source>
</evidence>
<dbReference type="Pfam" id="PF00571">
    <property type="entry name" value="CBS"/>
    <property type="match status" value="2"/>
</dbReference>
<comment type="caution">
    <text evidence="11">The sequence shown here is derived from an EMBL/GenBank/DDBJ whole genome shotgun (WGS) entry which is preliminary data.</text>
</comment>
<proteinExistence type="predicted"/>
<evidence type="ECO:0000256" key="4">
    <source>
        <dbReference type="ARBA" id="ARBA00022801"/>
    </source>
</evidence>
<dbReference type="NCBIfam" id="NF011443">
    <property type="entry name" value="PRK14869.1-5"/>
    <property type="match status" value="1"/>
</dbReference>
<dbReference type="Gene3D" id="3.10.310.20">
    <property type="entry name" value="DHHA2 domain"/>
    <property type="match status" value="1"/>
</dbReference>
<dbReference type="SUPFAM" id="SSF54631">
    <property type="entry name" value="CBS-domain pair"/>
    <property type="match status" value="1"/>
</dbReference>
<keyword evidence="6" id="KW-0464">Manganese</keyword>
<dbReference type="SMART" id="SM01131">
    <property type="entry name" value="DHHA2"/>
    <property type="match status" value="1"/>
</dbReference>
<dbReference type="SMART" id="SM00116">
    <property type="entry name" value="CBS"/>
    <property type="match status" value="2"/>
</dbReference>
<dbReference type="Pfam" id="PF07085">
    <property type="entry name" value="DRTGG"/>
    <property type="match status" value="1"/>
</dbReference>
<keyword evidence="9" id="KW-0129">CBS domain</keyword>
<evidence type="ECO:0000313" key="12">
    <source>
        <dbReference type="Proteomes" id="UP001283212"/>
    </source>
</evidence>
<dbReference type="InterPro" id="IPR028979">
    <property type="entry name" value="Ser_kin/Pase_Hpr-like_N_sf"/>
</dbReference>
<keyword evidence="5" id="KW-0028">Amino-acid biosynthesis</keyword>
<sequence length="543" mass="58783">MKTVKTIYVIGHRHPDTDSICSVIGYAAYLNTLGGGQYIAARCGDLNAESRFALEKFGVEAPELILNVEPSVADIPVTYSQSATANTPTIDVIETMDANDLRNLPITDAAGKLIGLVSEHGLAHAYVSTIKRENLVMSPMPVETLARILSADIRVRKHDVLEGSVYISIDALHVILSRITAKDIAIVGDDEPTQLALVSAGIAALIIADSAPVGDRVLTAAEARGVTVLSTDVDAFGVAKTIHLTLPAEMIMATDVPTVHMGDTLEYVKELVSNSKYRTACVLDENGKLISTISRNSLMDDVEKSVILLDHNEYSQAVEGIETADIIEIIDHHRLGAMATLQPIRFDLEPVGSTSTIVTRRFMESGIEPEKGVAGALLSGILSDTLGLKMSTSTKLDEDAVSFLAKIADVDPTAYAQELIAEGMSLSGVSQNELLDRDTKEYSLSGKRVIVAQILTPSYEYAQNQSEEIYAALQMKMHESNAPDIYIALYTSVSEMGSDMFAVADESTMMKMHWGRKPMHLEGVVSRKKDFVPRFGRALANLL</sequence>
<dbReference type="PANTHER" id="PTHR12112">
    <property type="entry name" value="BNIP - RELATED"/>
    <property type="match status" value="1"/>
</dbReference>
<dbReference type="EMBL" id="JAWDKB010000003">
    <property type="protein sequence ID" value="MDV0443545.1"/>
    <property type="molecule type" value="Genomic_DNA"/>
</dbReference>
<dbReference type="InterPro" id="IPR004097">
    <property type="entry name" value="DHHA2"/>
</dbReference>
<keyword evidence="3" id="KW-0479">Metal-binding</keyword>
<evidence type="ECO:0000259" key="10">
    <source>
        <dbReference type="PROSITE" id="PS51371"/>
    </source>
</evidence>
<dbReference type="InterPro" id="IPR038222">
    <property type="entry name" value="DHHA2_dom_sf"/>
</dbReference>
<comment type="catalytic activity">
    <reaction evidence="8">
        <text>diphosphate + H2O = 2 phosphate + H(+)</text>
        <dbReference type="Rhea" id="RHEA:24576"/>
        <dbReference type="ChEBI" id="CHEBI:15377"/>
        <dbReference type="ChEBI" id="CHEBI:15378"/>
        <dbReference type="ChEBI" id="CHEBI:33019"/>
        <dbReference type="ChEBI" id="CHEBI:43474"/>
        <dbReference type="EC" id="3.6.1.1"/>
    </reaction>
</comment>
<gene>
    <name evidence="11" type="ORF">McpCs1_09230</name>
</gene>
<dbReference type="InterPro" id="IPR010766">
    <property type="entry name" value="DRTGG"/>
</dbReference>
<name>A0AAE4MEN0_9EURY</name>
<dbReference type="Gene3D" id="3.40.1390.20">
    <property type="entry name" value="HprK N-terminal domain-like"/>
    <property type="match status" value="1"/>
</dbReference>
<dbReference type="InterPro" id="IPR000644">
    <property type="entry name" value="CBS_dom"/>
</dbReference>
<dbReference type="RefSeq" id="WP_338096069.1">
    <property type="nucleotide sequence ID" value="NZ_JAWDKB010000003.1"/>
</dbReference>
<evidence type="ECO:0000256" key="5">
    <source>
        <dbReference type="ARBA" id="ARBA00023167"/>
    </source>
</evidence>
<accession>A0AAE4MEN0</accession>
<evidence type="ECO:0000256" key="6">
    <source>
        <dbReference type="ARBA" id="ARBA00023211"/>
    </source>
</evidence>
<dbReference type="GO" id="GO:0009086">
    <property type="term" value="P:methionine biosynthetic process"/>
    <property type="evidence" value="ECO:0007669"/>
    <property type="project" value="UniProtKB-KW"/>
</dbReference>
<dbReference type="PROSITE" id="PS51371">
    <property type="entry name" value="CBS"/>
    <property type="match status" value="2"/>
</dbReference>
<dbReference type="Proteomes" id="UP001283212">
    <property type="component" value="Unassembled WGS sequence"/>
</dbReference>
<dbReference type="SUPFAM" id="SSF75138">
    <property type="entry name" value="HprK N-terminal domain-like"/>
    <property type="match status" value="1"/>
</dbReference>
<evidence type="ECO:0000256" key="8">
    <source>
        <dbReference type="ARBA" id="ARBA00047820"/>
    </source>
</evidence>
<dbReference type="GO" id="GO:0005737">
    <property type="term" value="C:cytoplasm"/>
    <property type="evidence" value="ECO:0007669"/>
    <property type="project" value="InterPro"/>
</dbReference>